<protein>
    <recommendedName>
        <fullName evidence="2">PPM-type phosphatase domain-containing protein</fullName>
    </recommendedName>
</protein>
<evidence type="ECO:0000313" key="4">
    <source>
        <dbReference type="Proteomes" id="UP000316759"/>
    </source>
</evidence>
<dbReference type="InterPro" id="IPR036457">
    <property type="entry name" value="PPM-type-like_dom_sf"/>
</dbReference>
<proteinExistence type="predicted"/>
<dbReference type="AlphaFoldDB" id="A0A504YEK2"/>
<evidence type="ECO:0000313" key="3">
    <source>
        <dbReference type="EMBL" id="TPP56450.1"/>
    </source>
</evidence>
<dbReference type="PANTHER" id="PTHR21586">
    <property type="entry name" value="TIPA"/>
    <property type="match status" value="1"/>
</dbReference>
<dbReference type="OrthoDB" id="2556847at2759"/>
<accession>A0A504YEK2</accession>
<organism evidence="3 4">
    <name type="scientific">Fasciola gigantica</name>
    <name type="common">Giant liver fluke</name>
    <dbReference type="NCBI Taxonomy" id="46835"/>
    <lineage>
        <taxon>Eukaryota</taxon>
        <taxon>Metazoa</taxon>
        <taxon>Spiralia</taxon>
        <taxon>Lophotrochozoa</taxon>
        <taxon>Platyhelminthes</taxon>
        <taxon>Trematoda</taxon>
        <taxon>Digenea</taxon>
        <taxon>Plagiorchiida</taxon>
        <taxon>Echinostomata</taxon>
        <taxon>Echinostomatoidea</taxon>
        <taxon>Fasciolidae</taxon>
        <taxon>Fasciola</taxon>
    </lineage>
</organism>
<dbReference type="STRING" id="46835.A0A504YEK2"/>
<gene>
    <name evidence="3" type="ORF">FGIG_05943</name>
</gene>
<dbReference type="InterPro" id="IPR001932">
    <property type="entry name" value="PPM-type_phosphatase-like_dom"/>
</dbReference>
<feature type="region of interest" description="Disordered" evidence="1">
    <location>
        <begin position="261"/>
        <end position="294"/>
    </location>
</feature>
<dbReference type="SMART" id="SM00332">
    <property type="entry name" value="PP2Cc"/>
    <property type="match status" value="1"/>
</dbReference>
<keyword evidence="4" id="KW-1185">Reference proteome</keyword>
<dbReference type="Proteomes" id="UP000316759">
    <property type="component" value="Unassembled WGS sequence"/>
</dbReference>
<dbReference type="Gene3D" id="3.60.40.10">
    <property type="entry name" value="PPM-type phosphatase domain"/>
    <property type="match status" value="1"/>
</dbReference>
<feature type="compositionally biased region" description="Low complexity" evidence="1">
    <location>
        <begin position="261"/>
        <end position="281"/>
    </location>
</feature>
<name>A0A504YEK2_FASGI</name>
<feature type="domain" description="PPM-type phosphatase" evidence="2">
    <location>
        <begin position="140"/>
        <end position="485"/>
    </location>
</feature>
<dbReference type="PANTHER" id="PTHR21586:SF0">
    <property type="entry name" value="PP2C-LIKE DOMAIN-CONTAINING PROTEIN CG9801"/>
    <property type="match status" value="1"/>
</dbReference>
<evidence type="ECO:0000259" key="2">
    <source>
        <dbReference type="SMART" id="SM00332"/>
    </source>
</evidence>
<evidence type="ECO:0000256" key="1">
    <source>
        <dbReference type="SAM" id="MobiDB-lite"/>
    </source>
</evidence>
<sequence length="733" mass="80192">MATKTAIRKPIGKGDGGITKSWSFKESLRALRRSLTSSSIQGTSDHTEPEDDSLQRVHFCARDITRCDVWRALSPRELVDEATFPVVPTKKLSGELFASLTGPGSGLLAVSKWSKIKLRNKDLLNSCKTLKNRKAHGISVSLYEKNPLTDRLTGEPNADAFVVRARTDSAFMAIADGVNWGRESMQAARCAIFAVFEYLELRLFGPDSARAEVHTTKDAAQLLFETLSAAQERIVSCTTGLTTLCVALVLPIDETNLMLSPCQSPKSSSATSSSTSISVQSGFGPDHHSPSRGQSELSVKRFALIVVSVGDSQAFLLSKFHGIREVTGWVAPPETKSPDFDQKCNNPASSPIFSSPETPIRPWIVGGDENRSPGGCRSSSPPERDFRDAGGALGLVHRNGNPELHNLICAVTLCDPGDLVILGTDGLTDNFDPVITRIAMPESPQLDFVDEQGESDTKPDSPDATDREDSCLQGCSHERVTIPARSWYTPVALSPPPQVSIWPRPPPPPITSTLATTRATPPSELQTQSSTAHAYFNLASNRPVRFVSKLNALIASPSILGSPTDLISARSLNFTNQLELNWSERRRYAGKELERVWHEIDAITCSSGRGQASSHDLCEALIRYALNTTESKRKVLQNPEFAQLRAHSSARLKPKDPMCQMSEEELNSRRQWFAEMLKKTPGKLDHATVVAYEVGVYRGDENEVYEETTHGLHIPQKSTSSPNKNEPTKHSTA</sequence>
<feature type="region of interest" description="Disordered" evidence="1">
    <location>
        <begin position="709"/>
        <end position="733"/>
    </location>
</feature>
<feature type="region of interest" description="Disordered" evidence="1">
    <location>
        <begin position="442"/>
        <end position="471"/>
    </location>
</feature>
<comment type="caution">
    <text evidence="3">The sequence shown here is derived from an EMBL/GenBank/DDBJ whole genome shotgun (WGS) entry which is preliminary data.</text>
</comment>
<dbReference type="InterPro" id="IPR053287">
    <property type="entry name" value="PP2C-like_domain"/>
</dbReference>
<dbReference type="SUPFAM" id="SSF81606">
    <property type="entry name" value="PP2C-like"/>
    <property type="match status" value="1"/>
</dbReference>
<feature type="compositionally biased region" description="Polar residues" evidence="1">
    <location>
        <begin position="716"/>
        <end position="725"/>
    </location>
</feature>
<reference evidence="3 4" key="1">
    <citation type="submission" date="2019-04" db="EMBL/GenBank/DDBJ databases">
        <title>Annotation for the trematode Fasciola gigantica.</title>
        <authorList>
            <person name="Choi Y.-J."/>
        </authorList>
    </citation>
    <scope>NUCLEOTIDE SEQUENCE [LARGE SCALE GENOMIC DNA]</scope>
    <source>
        <strain evidence="3">Uganda_cow_1</strain>
    </source>
</reference>
<feature type="region of interest" description="Disordered" evidence="1">
    <location>
        <begin position="365"/>
        <end position="389"/>
    </location>
</feature>
<feature type="compositionally biased region" description="Low complexity" evidence="1">
    <location>
        <begin position="372"/>
        <end position="381"/>
    </location>
</feature>
<dbReference type="EMBL" id="SUNJ01014492">
    <property type="protein sequence ID" value="TPP56450.1"/>
    <property type="molecule type" value="Genomic_DNA"/>
</dbReference>
<feature type="compositionally biased region" description="Basic and acidic residues" evidence="1">
    <location>
        <begin position="455"/>
        <end position="471"/>
    </location>
</feature>